<evidence type="ECO:0000313" key="7">
    <source>
        <dbReference type="EMBL" id="GGG32611.1"/>
    </source>
</evidence>
<dbReference type="FunFam" id="1.10.10.2830:FF:000001">
    <property type="entry name" value="Chromosome partitioning protein ParB"/>
    <property type="match status" value="1"/>
</dbReference>
<dbReference type="SUPFAM" id="SSF109709">
    <property type="entry name" value="KorB DNA-binding domain-like"/>
    <property type="match status" value="1"/>
</dbReference>
<keyword evidence="8" id="KW-1185">Reference proteome</keyword>
<name>A0A8J2ZBP0_9PROT</name>
<evidence type="ECO:0000256" key="4">
    <source>
        <dbReference type="ARBA" id="ARBA00025472"/>
    </source>
</evidence>
<accession>A0A8J2ZBP0</accession>
<evidence type="ECO:0000256" key="2">
    <source>
        <dbReference type="ARBA" id="ARBA00022829"/>
    </source>
</evidence>
<dbReference type="GO" id="GO:0007059">
    <property type="term" value="P:chromosome segregation"/>
    <property type="evidence" value="ECO:0007669"/>
    <property type="project" value="UniProtKB-KW"/>
</dbReference>
<organism evidence="7 8">
    <name type="scientific">Caldovatus sediminis</name>
    <dbReference type="NCBI Taxonomy" id="2041189"/>
    <lineage>
        <taxon>Bacteria</taxon>
        <taxon>Pseudomonadati</taxon>
        <taxon>Pseudomonadota</taxon>
        <taxon>Alphaproteobacteria</taxon>
        <taxon>Acetobacterales</taxon>
        <taxon>Roseomonadaceae</taxon>
        <taxon>Caldovatus</taxon>
    </lineage>
</organism>
<dbReference type="PANTHER" id="PTHR33375:SF1">
    <property type="entry name" value="CHROMOSOME-PARTITIONING PROTEIN PARB-RELATED"/>
    <property type="match status" value="1"/>
</dbReference>
<sequence length="304" mass="32185">MSATRKTSRLGMGLSALIGDAPPLAEPDRPGLAPPAAAGSGQRALPIEALEPGPFQPRGPAEPEGLAELAASIREHGVLQPILVRPKPGAPGIYQIIGGERRWRAAQAAGLHEVPVIVRPFGDREAMAAALVENLQRQDLNALEEAEGYSRLIEEFGLTQDALGKAVGKSRSHVANTLRLLGLPPRVRELLRNGQLTAGHARAILAADDPEKLATAVVVRGLSVRQTEALAAARPREPGAEAGGDQGETRRDPDTAALARDLTERLGLRVTIHPRSGGGGQLTIAYRDLDQLDGLVRLLDPHTR</sequence>
<dbReference type="SUPFAM" id="SSF110849">
    <property type="entry name" value="ParB/Sulfiredoxin"/>
    <property type="match status" value="1"/>
</dbReference>
<dbReference type="InterPro" id="IPR004437">
    <property type="entry name" value="ParB/RepB/Spo0J"/>
</dbReference>
<protein>
    <submittedName>
        <fullName evidence="7">Chromosome partitioning protein ParB</fullName>
    </submittedName>
</protein>
<dbReference type="EMBL" id="BMKS01000005">
    <property type="protein sequence ID" value="GGG32611.1"/>
    <property type="molecule type" value="Genomic_DNA"/>
</dbReference>
<dbReference type="Gene3D" id="3.90.1530.30">
    <property type="match status" value="1"/>
</dbReference>
<feature type="compositionally biased region" description="Low complexity" evidence="5">
    <location>
        <begin position="30"/>
        <end position="41"/>
    </location>
</feature>
<dbReference type="InterPro" id="IPR057240">
    <property type="entry name" value="ParB_dimer_C"/>
</dbReference>
<evidence type="ECO:0000259" key="6">
    <source>
        <dbReference type="SMART" id="SM00470"/>
    </source>
</evidence>
<dbReference type="FunFam" id="3.90.1530.30:FF:000001">
    <property type="entry name" value="Chromosome partitioning protein ParB"/>
    <property type="match status" value="1"/>
</dbReference>
<dbReference type="AlphaFoldDB" id="A0A8J2ZBP0"/>
<reference evidence="7 8" key="1">
    <citation type="journal article" date="2014" name="Int. J. Syst. Evol. Microbiol.">
        <title>Complete genome sequence of Corynebacterium casei LMG S-19264T (=DSM 44701T), isolated from a smear-ripened cheese.</title>
        <authorList>
            <consortium name="US DOE Joint Genome Institute (JGI-PGF)"/>
            <person name="Walter F."/>
            <person name="Albersmeier A."/>
            <person name="Kalinowski J."/>
            <person name="Ruckert C."/>
        </authorList>
    </citation>
    <scope>NUCLEOTIDE SEQUENCE [LARGE SCALE GENOMIC DNA]</scope>
    <source>
        <strain evidence="7 8">CGMCC 1.16330</strain>
    </source>
</reference>
<keyword evidence="3" id="KW-0238">DNA-binding</keyword>
<dbReference type="Pfam" id="PF17762">
    <property type="entry name" value="HTH_ParB"/>
    <property type="match status" value="1"/>
</dbReference>
<dbReference type="Gene3D" id="1.10.10.2830">
    <property type="match status" value="1"/>
</dbReference>
<dbReference type="SMART" id="SM00470">
    <property type="entry name" value="ParB"/>
    <property type="match status" value="1"/>
</dbReference>
<comment type="similarity">
    <text evidence="1">Belongs to the ParB family.</text>
</comment>
<dbReference type="GO" id="GO:0005694">
    <property type="term" value="C:chromosome"/>
    <property type="evidence" value="ECO:0007669"/>
    <property type="project" value="TreeGrafter"/>
</dbReference>
<dbReference type="RefSeq" id="WP_188899941.1">
    <property type="nucleotide sequence ID" value="NZ_BMKS01000005.1"/>
</dbReference>
<dbReference type="NCBIfam" id="TIGR00180">
    <property type="entry name" value="parB_part"/>
    <property type="match status" value="1"/>
</dbReference>
<dbReference type="InterPro" id="IPR050336">
    <property type="entry name" value="Chromosome_partition/occlusion"/>
</dbReference>
<proteinExistence type="inferred from homology"/>
<dbReference type="PANTHER" id="PTHR33375">
    <property type="entry name" value="CHROMOSOME-PARTITIONING PROTEIN PARB-RELATED"/>
    <property type="match status" value="1"/>
</dbReference>
<keyword evidence="2" id="KW-0159">Chromosome partition</keyword>
<dbReference type="InterPro" id="IPR003115">
    <property type="entry name" value="ParB_N"/>
</dbReference>
<evidence type="ECO:0000256" key="1">
    <source>
        <dbReference type="ARBA" id="ARBA00006295"/>
    </source>
</evidence>
<gene>
    <name evidence="7" type="ORF">GCM10010964_20650</name>
</gene>
<dbReference type="InterPro" id="IPR036086">
    <property type="entry name" value="ParB/Sulfiredoxin_sf"/>
</dbReference>
<comment type="caution">
    <text evidence="7">The sequence shown here is derived from an EMBL/GenBank/DDBJ whole genome shotgun (WGS) entry which is preliminary data.</text>
</comment>
<dbReference type="Pfam" id="PF02195">
    <property type="entry name" value="ParB_N"/>
    <property type="match status" value="1"/>
</dbReference>
<dbReference type="Proteomes" id="UP000597507">
    <property type="component" value="Unassembled WGS sequence"/>
</dbReference>
<feature type="domain" description="ParB-like N-terminal" evidence="6">
    <location>
        <begin position="43"/>
        <end position="135"/>
    </location>
</feature>
<feature type="region of interest" description="Disordered" evidence="5">
    <location>
        <begin position="230"/>
        <end position="253"/>
    </location>
</feature>
<evidence type="ECO:0000313" key="8">
    <source>
        <dbReference type="Proteomes" id="UP000597507"/>
    </source>
</evidence>
<dbReference type="GO" id="GO:0003677">
    <property type="term" value="F:DNA binding"/>
    <property type="evidence" value="ECO:0007669"/>
    <property type="project" value="UniProtKB-KW"/>
</dbReference>
<feature type="region of interest" description="Disordered" evidence="5">
    <location>
        <begin position="1"/>
        <end position="42"/>
    </location>
</feature>
<comment type="function">
    <text evidence="4">Involved in chromosome partition. Localize to both poles of the predivisional cell following completion of DNA replication. Binds to the DNA origin of replication.</text>
</comment>
<dbReference type="InterPro" id="IPR041468">
    <property type="entry name" value="HTH_ParB/Spo0J"/>
</dbReference>
<evidence type="ECO:0000256" key="3">
    <source>
        <dbReference type="ARBA" id="ARBA00023125"/>
    </source>
</evidence>
<dbReference type="Pfam" id="PF23552">
    <property type="entry name" value="ParB_C"/>
    <property type="match status" value="1"/>
</dbReference>
<dbReference type="CDD" id="cd16393">
    <property type="entry name" value="SPO0J_N"/>
    <property type="match status" value="1"/>
</dbReference>
<evidence type="ECO:0000256" key="5">
    <source>
        <dbReference type="SAM" id="MobiDB-lite"/>
    </source>
</evidence>